<dbReference type="RefSeq" id="WP_229220869.1">
    <property type="nucleotide sequence ID" value="NZ_JAWJAC010000002.1"/>
</dbReference>
<dbReference type="Proteomes" id="UP001286589">
    <property type="component" value="Unassembled WGS sequence"/>
</dbReference>
<evidence type="ECO:0000256" key="1">
    <source>
        <dbReference type="ARBA" id="ARBA00004561"/>
    </source>
</evidence>
<proteinExistence type="inferred from homology"/>
<evidence type="ECO:0000259" key="4">
    <source>
        <dbReference type="Pfam" id="PF00419"/>
    </source>
</evidence>
<dbReference type="SUPFAM" id="SSF49401">
    <property type="entry name" value="Bacterial adhesins"/>
    <property type="match status" value="1"/>
</dbReference>
<protein>
    <submittedName>
        <fullName evidence="5">Fimbrial protein</fullName>
    </submittedName>
</protein>
<comment type="subcellular location">
    <subcellularLocation>
        <location evidence="1">Fimbrium</location>
    </subcellularLocation>
</comment>
<gene>
    <name evidence="5" type="ORF">R0H02_03325</name>
</gene>
<dbReference type="EMBL" id="JAWJAC010000002">
    <property type="protein sequence ID" value="MDV2861500.1"/>
    <property type="molecule type" value="Genomic_DNA"/>
</dbReference>
<evidence type="ECO:0000256" key="3">
    <source>
        <dbReference type="ARBA" id="ARBA00023263"/>
    </source>
</evidence>
<keyword evidence="6" id="KW-1185">Reference proteome</keyword>
<dbReference type="PANTHER" id="PTHR33420:SF14">
    <property type="entry name" value="TYPE 1 FIMBRIN D-MANNOSE SPECIFIC ADHESIN"/>
    <property type="match status" value="1"/>
</dbReference>
<reference evidence="5 6" key="1">
    <citation type="submission" date="2023-10" db="EMBL/GenBank/DDBJ databases">
        <title>Phytobacter spp. The emergence of a new genus of hospital-origin enterobacteria encoding carbapenemases in Argentina.</title>
        <authorList>
            <person name="Vay C."/>
            <person name="Almuzara M."/>
            <person name="Traglia G.M."/>
            <person name="Campos J."/>
        </authorList>
    </citation>
    <scope>NUCLEOTIDE SEQUENCE [LARGE SCALE GENOMIC DNA]</scope>
    <source>
        <strain evidence="5 6">CVMA36</strain>
    </source>
</reference>
<name>A0AB35RI08_9ENTR</name>
<accession>A0AB35RI08</accession>
<dbReference type="InterPro" id="IPR008966">
    <property type="entry name" value="Adhesion_dom_sf"/>
</dbReference>
<dbReference type="AlphaFoldDB" id="A0AB35RI08"/>
<comment type="caution">
    <text evidence="5">The sequence shown here is derived from an EMBL/GenBank/DDBJ whole genome shotgun (WGS) entry which is preliminary data.</text>
</comment>
<dbReference type="Gene3D" id="2.60.40.1090">
    <property type="entry name" value="Fimbrial-type adhesion domain"/>
    <property type="match status" value="1"/>
</dbReference>
<dbReference type="GO" id="GO:0009289">
    <property type="term" value="C:pilus"/>
    <property type="evidence" value="ECO:0007669"/>
    <property type="project" value="UniProtKB-SubCell"/>
</dbReference>
<sequence>MKKWIWFSVGLLCLVALLVPRITWAFSCNSTSGSNTIAASSIPLTTTGTSSSSGTWTSNCNGVSPGWPYDALRIESITLGPEFSSAGFDIEVSINNGTWQARTAVIWACLWPAVNTNYNCNPTTGNGSAHNMRSLQVRVTRTAINAFTEIASNTTIATIKITQRSSGNWGYAPMTYTITSSGELKSVVPTCDVTNFDKKVLLPTVKAADLLSNGTGRYTKVKQPFSINLECKDNPKVNVTFTGAIMGTNNEVLLNQGSGNPNVGIQLEYVDNYSSTRTTVKNGTVFQVLQSATTNETLNFNSYYYYKGGGSVVSGGLVKSNAEFLFTYQ</sequence>
<evidence type="ECO:0000313" key="5">
    <source>
        <dbReference type="EMBL" id="MDV2861500.1"/>
    </source>
</evidence>
<feature type="domain" description="Fimbrial-type adhesion" evidence="4">
    <location>
        <begin position="181"/>
        <end position="329"/>
    </location>
</feature>
<comment type="similarity">
    <text evidence="2">Belongs to the fimbrial protein family.</text>
</comment>
<evidence type="ECO:0000313" key="6">
    <source>
        <dbReference type="Proteomes" id="UP001286589"/>
    </source>
</evidence>
<dbReference type="GO" id="GO:0043709">
    <property type="term" value="P:cell adhesion involved in single-species biofilm formation"/>
    <property type="evidence" value="ECO:0007669"/>
    <property type="project" value="TreeGrafter"/>
</dbReference>
<dbReference type="InterPro" id="IPR050263">
    <property type="entry name" value="Bact_Fimbrial_Adh_Pro"/>
</dbReference>
<keyword evidence="3" id="KW-0281">Fimbrium</keyword>
<evidence type="ECO:0000256" key="2">
    <source>
        <dbReference type="ARBA" id="ARBA00006671"/>
    </source>
</evidence>
<dbReference type="Pfam" id="PF00419">
    <property type="entry name" value="Fimbrial"/>
    <property type="match status" value="1"/>
</dbReference>
<dbReference type="PANTHER" id="PTHR33420">
    <property type="entry name" value="FIMBRIAL SUBUNIT ELFA-RELATED"/>
    <property type="match status" value="1"/>
</dbReference>
<dbReference type="InterPro" id="IPR036937">
    <property type="entry name" value="Adhesion_dom_fimbrial_sf"/>
</dbReference>
<dbReference type="InterPro" id="IPR000259">
    <property type="entry name" value="Adhesion_dom_fimbrial"/>
</dbReference>
<organism evidence="5 6">
    <name type="scientific">Phytobacter ursingii</name>
    <dbReference type="NCBI Taxonomy" id="1972431"/>
    <lineage>
        <taxon>Bacteria</taxon>
        <taxon>Pseudomonadati</taxon>
        <taxon>Pseudomonadota</taxon>
        <taxon>Gammaproteobacteria</taxon>
        <taxon>Enterobacterales</taxon>
        <taxon>Enterobacteriaceae</taxon>
        <taxon>Phytobacter</taxon>
    </lineage>
</organism>